<dbReference type="Proteomes" id="UP000076643">
    <property type="component" value="Unassembled WGS sequence"/>
</dbReference>
<name>A0A166UVJ8_9GAMM</name>
<dbReference type="SUPFAM" id="SSF52788">
    <property type="entry name" value="Phosphotyrosine protein phosphatases I"/>
    <property type="match status" value="1"/>
</dbReference>
<accession>A0A166UVJ8</accession>
<evidence type="ECO:0000313" key="1">
    <source>
        <dbReference type="EMBL" id="KZN30860.1"/>
    </source>
</evidence>
<organism evidence="1 2">
    <name type="scientific">Pseudoalteromonas luteoviolacea DSM 6061</name>
    <dbReference type="NCBI Taxonomy" id="1365250"/>
    <lineage>
        <taxon>Bacteria</taxon>
        <taxon>Pseudomonadati</taxon>
        <taxon>Pseudomonadota</taxon>
        <taxon>Gammaproteobacteria</taxon>
        <taxon>Alteromonadales</taxon>
        <taxon>Pseudoalteromonadaceae</taxon>
        <taxon>Pseudoalteromonas</taxon>
    </lineage>
</organism>
<sequence>MNILFLCTANIQRSKTAEELFQALDKQNIYRSAGLSSKYVAKAGSTLCSEALLEWADKIYVFEQGHIDRISQHTGNAHLSKIVNLNIPDEFQYFQRELVLILLERLPFEYMSPVCPSL</sequence>
<dbReference type="AlphaFoldDB" id="A0A166UVJ8"/>
<dbReference type="EMBL" id="AUYB01000144">
    <property type="protein sequence ID" value="KZN30860.1"/>
    <property type="molecule type" value="Genomic_DNA"/>
</dbReference>
<evidence type="ECO:0000313" key="2">
    <source>
        <dbReference type="Proteomes" id="UP000076643"/>
    </source>
</evidence>
<gene>
    <name evidence="1" type="ORF">N475_23870</name>
</gene>
<proteinExistence type="predicted"/>
<protein>
    <submittedName>
        <fullName evidence="1">Uncharacterized protein</fullName>
    </submittedName>
</protein>
<dbReference type="Gene3D" id="3.40.50.2300">
    <property type="match status" value="1"/>
</dbReference>
<dbReference type="InterPro" id="IPR036196">
    <property type="entry name" value="Ptyr_pPase_sf"/>
</dbReference>
<dbReference type="PATRIC" id="fig|1365250.3.peg.4731"/>
<comment type="caution">
    <text evidence="1">The sequence shown here is derived from an EMBL/GenBank/DDBJ whole genome shotgun (WGS) entry which is preliminary data.</text>
</comment>
<keyword evidence="2" id="KW-1185">Reference proteome</keyword>
<dbReference type="RefSeq" id="WP_063358567.1">
    <property type="nucleotide sequence ID" value="NZ_AQHB01000023.1"/>
</dbReference>
<reference evidence="1 2" key="1">
    <citation type="submission" date="2013-07" db="EMBL/GenBank/DDBJ databases">
        <title>Comparative Genomic and Metabolomic Analysis of Twelve Strains of Pseudoalteromonas luteoviolacea.</title>
        <authorList>
            <person name="Vynne N.G."/>
            <person name="Mansson M."/>
            <person name="Gram L."/>
        </authorList>
    </citation>
    <scope>NUCLEOTIDE SEQUENCE [LARGE SCALE GENOMIC DNA]</scope>
    <source>
        <strain evidence="1 2">DSM 6061</strain>
    </source>
</reference>